<dbReference type="STRING" id="1430326.B8W66_21165"/>
<organism evidence="16 17">
    <name type="scientific">Mycobacterium decipiens</name>
    <dbReference type="NCBI Taxonomy" id="1430326"/>
    <lineage>
        <taxon>Bacteria</taxon>
        <taxon>Bacillati</taxon>
        <taxon>Actinomycetota</taxon>
        <taxon>Actinomycetes</taxon>
        <taxon>Mycobacteriales</taxon>
        <taxon>Mycobacteriaceae</taxon>
        <taxon>Mycobacterium</taxon>
    </lineage>
</organism>
<keyword evidence="12 15" id="KW-0472">Membrane</keyword>
<dbReference type="PIRSF" id="PIRSF001273">
    <property type="entry name" value="CDH"/>
    <property type="match status" value="1"/>
</dbReference>
<keyword evidence="7 15" id="KW-0444">Lipid biosynthesis</keyword>
<evidence type="ECO:0000256" key="13">
    <source>
        <dbReference type="ARBA" id="ARBA00023209"/>
    </source>
</evidence>
<evidence type="ECO:0000256" key="8">
    <source>
        <dbReference type="ARBA" id="ARBA00022692"/>
    </source>
</evidence>
<dbReference type="EC" id="3.6.1.26" evidence="15"/>
<comment type="caution">
    <text evidence="16">The sequence shown here is derived from an EMBL/GenBank/DDBJ whole genome shotgun (WGS) entry which is preliminary data.</text>
</comment>
<comment type="pathway">
    <text evidence="4">Lipid metabolism.</text>
</comment>
<evidence type="ECO:0000313" key="17">
    <source>
        <dbReference type="Proteomes" id="UP000193247"/>
    </source>
</evidence>
<evidence type="ECO:0000256" key="1">
    <source>
        <dbReference type="ARBA" id="ARBA00001007"/>
    </source>
</evidence>
<evidence type="ECO:0000256" key="11">
    <source>
        <dbReference type="ARBA" id="ARBA00023098"/>
    </source>
</evidence>
<dbReference type="InterPro" id="IPR003763">
    <property type="entry name" value="CDP-diacylglyc_Pase"/>
</dbReference>
<evidence type="ECO:0000256" key="14">
    <source>
        <dbReference type="ARBA" id="ARBA00023264"/>
    </source>
</evidence>
<keyword evidence="17" id="KW-1185">Reference proteome</keyword>
<dbReference type="SUPFAM" id="SSF54197">
    <property type="entry name" value="HIT-like"/>
    <property type="match status" value="1"/>
</dbReference>
<dbReference type="NCBIfam" id="NF003982">
    <property type="entry name" value="PRK05471.1-1"/>
    <property type="match status" value="1"/>
</dbReference>
<comment type="subcellular location">
    <subcellularLocation>
        <location evidence="2 15">Cell membrane</location>
        <topology evidence="2 15">Single-pass membrane protein</topology>
    </subcellularLocation>
</comment>
<comment type="pathway">
    <text evidence="3 15">Phospholipid metabolism; CDP-diacylglycerol degradation; phosphatidate from CDP-diacylglycerol: step 1/1.</text>
</comment>
<dbReference type="GO" id="GO:0046342">
    <property type="term" value="P:CDP-diacylglycerol catabolic process"/>
    <property type="evidence" value="ECO:0007669"/>
    <property type="project" value="UniProtKB-UniRule"/>
</dbReference>
<dbReference type="Proteomes" id="UP000193247">
    <property type="component" value="Unassembled WGS sequence"/>
</dbReference>
<dbReference type="Pfam" id="PF02611">
    <property type="entry name" value="CDH"/>
    <property type="match status" value="1"/>
</dbReference>
<keyword evidence="14 15" id="KW-1208">Phospholipid metabolism</keyword>
<dbReference type="UniPathway" id="UPA00609">
    <property type="reaction ID" value="UER00664"/>
</dbReference>
<gene>
    <name evidence="15" type="primary">cdh</name>
    <name evidence="16" type="ORF">B8W66_21165</name>
</gene>
<evidence type="ECO:0000256" key="10">
    <source>
        <dbReference type="ARBA" id="ARBA00022989"/>
    </source>
</evidence>
<name>A0A1X2LPY6_9MYCO</name>
<evidence type="ECO:0000256" key="6">
    <source>
        <dbReference type="ARBA" id="ARBA00022475"/>
    </source>
</evidence>
<keyword evidence="11 15" id="KW-0443">Lipid metabolism</keyword>
<evidence type="ECO:0000256" key="3">
    <source>
        <dbReference type="ARBA" id="ARBA00004927"/>
    </source>
</evidence>
<evidence type="ECO:0000256" key="9">
    <source>
        <dbReference type="ARBA" id="ARBA00022801"/>
    </source>
</evidence>
<evidence type="ECO:0000256" key="15">
    <source>
        <dbReference type="HAMAP-Rule" id="MF_00319"/>
    </source>
</evidence>
<comment type="catalytic activity">
    <reaction evidence="1 15">
        <text>a CDP-1,2-diacyl-sn-glycerol + H2O = a 1,2-diacyl-sn-glycero-3-phosphate + CMP + 2 H(+)</text>
        <dbReference type="Rhea" id="RHEA:15221"/>
        <dbReference type="ChEBI" id="CHEBI:15377"/>
        <dbReference type="ChEBI" id="CHEBI:15378"/>
        <dbReference type="ChEBI" id="CHEBI:58332"/>
        <dbReference type="ChEBI" id="CHEBI:58608"/>
        <dbReference type="ChEBI" id="CHEBI:60377"/>
        <dbReference type="EC" id="3.6.1.26"/>
    </reaction>
</comment>
<keyword evidence="9 15" id="KW-0378">Hydrolase</keyword>
<protein>
    <recommendedName>
        <fullName evidence="15">CDP-diacylglycerol pyrophosphatase</fullName>
        <ecNumber evidence="15">3.6.1.26</ecNumber>
    </recommendedName>
    <alternativeName>
        <fullName evidence="15">CDP-diacylglycerol phosphatidylhydrolase</fullName>
    </alternativeName>
    <alternativeName>
        <fullName evidence="15">CDP-diglyceride hydrolase</fullName>
    </alternativeName>
</protein>
<evidence type="ECO:0000256" key="4">
    <source>
        <dbReference type="ARBA" id="ARBA00005189"/>
    </source>
</evidence>
<evidence type="ECO:0000256" key="12">
    <source>
        <dbReference type="ARBA" id="ARBA00023136"/>
    </source>
</evidence>
<evidence type="ECO:0000256" key="7">
    <source>
        <dbReference type="ARBA" id="ARBA00022516"/>
    </source>
</evidence>
<proteinExistence type="inferred from homology"/>
<dbReference type="GO" id="GO:0008654">
    <property type="term" value="P:phospholipid biosynthetic process"/>
    <property type="evidence" value="ECO:0007669"/>
    <property type="project" value="UniProtKB-KW"/>
</dbReference>
<reference evidence="16 17" key="1">
    <citation type="submission" date="2017-04" db="EMBL/GenBank/DDBJ databases">
        <title>The new phylogeny of genus Mycobacterium.</title>
        <authorList>
            <person name="Tortoli E."/>
            <person name="Trovato A."/>
            <person name="Cirillo D.M."/>
        </authorList>
    </citation>
    <scope>NUCLEOTIDE SEQUENCE [LARGE SCALE GENOMIC DNA]</scope>
    <source>
        <strain evidence="16 17">TBL 1200985</strain>
    </source>
</reference>
<evidence type="ECO:0000256" key="2">
    <source>
        <dbReference type="ARBA" id="ARBA00004162"/>
    </source>
</evidence>
<evidence type="ECO:0000256" key="5">
    <source>
        <dbReference type="ARBA" id="ARBA00006435"/>
    </source>
</evidence>
<dbReference type="InterPro" id="IPR036265">
    <property type="entry name" value="HIT-like_sf"/>
</dbReference>
<accession>A0A1X2LPY6</accession>
<comment type="similarity">
    <text evidence="5 15">Belongs to the Cdh family.</text>
</comment>
<dbReference type="AlphaFoldDB" id="A0A1X2LPY6"/>
<dbReference type="GO" id="GO:0005886">
    <property type="term" value="C:plasma membrane"/>
    <property type="evidence" value="ECO:0007669"/>
    <property type="project" value="UniProtKB-SubCell"/>
</dbReference>
<dbReference type="GO" id="GO:0008715">
    <property type="term" value="F:CDP-diacylglycerol diphosphatase activity"/>
    <property type="evidence" value="ECO:0007669"/>
    <property type="project" value="UniProtKB-UniRule"/>
</dbReference>
<keyword evidence="10 15" id="KW-1133">Transmembrane helix</keyword>
<sequence length="259" mass="28652">MSRRQVGRRVLIGAVLATLTGALIFASMPAPPNRPTADRDALWKIVHDRCEFGYRRTGAYAPCTLVDEDSGTALYKANFDPYQFLLLPLARITGIEDPALREPARRNYLYDAWAARFLVTSRLNNSLPESDVVLTINPKNARTQDQLHIHISCSSTTTSAVLKQVDASEYSGWKQLPSDLGGHTFQGLAVSTKTLESKNLFGDIYLKVTADHKKMENASVAVAHLAQDRFLLLLAEGTEDEPVAAEILQDHDCSIAKPW</sequence>
<dbReference type="HAMAP" id="MF_00319">
    <property type="entry name" value="Cdh"/>
    <property type="match status" value="1"/>
</dbReference>
<keyword evidence="6 15" id="KW-1003">Cell membrane</keyword>
<dbReference type="EMBL" id="NCXP01000042">
    <property type="protein sequence ID" value="OSC37670.1"/>
    <property type="molecule type" value="Genomic_DNA"/>
</dbReference>
<dbReference type="Gene3D" id="3.30.428.30">
    <property type="entry name" value="HIT family - CDH-like"/>
    <property type="match status" value="1"/>
</dbReference>
<keyword evidence="8 15" id="KW-0812">Transmembrane</keyword>
<evidence type="ECO:0000313" key="16">
    <source>
        <dbReference type="EMBL" id="OSC37670.1"/>
    </source>
</evidence>
<keyword evidence="13 15" id="KW-0594">Phospholipid biosynthesis</keyword>